<reference evidence="1" key="1">
    <citation type="journal article" date="2020" name="Stud. Mycol.">
        <title>101 Dothideomycetes genomes: a test case for predicting lifestyles and emergence of pathogens.</title>
        <authorList>
            <person name="Haridas S."/>
            <person name="Albert R."/>
            <person name="Binder M."/>
            <person name="Bloem J."/>
            <person name="Labutti K."/>
            <person name="Salamov A."/>
            <person name="Andreopoulos B."/>
            <person name="Baker S."/>
            <person name="Barry K."/>
            <person name="Bills G."/>
            <person name="Bluhm B."/>
            <person name="Cannon C."/>
            <person name="Castanera R."/>
            <person name="Culley D."/>
            <person name="Daum C."/>
            <person name="Ezra D."/>
            <person name="Gonzalez J."/>
            <person name="Henrissat B."/>
            <person name="Kuo A."/>
            <person name="Liang C."/>
            <person name="Lipzen A."/>
            <person name="Lutzoni F."/>
            <person name="Magnuson J."/>
            <person name="Mondo S."/>
            <person name="Nolan M."/>
            <person name="Ohm R."/>
            <person name="Pangilinan J."/>
            <person name="Park H.-J."/>
            <person name="Ramirez L."/>
            <person name="Alfaro M."/>
            <person name="Sun H."/>
            <person name="Tritt A."/>
            <person name="Yoshinaga Y."/>
            <person name="Zwiers L.-H."/>
            <person name="Turgeon B."/>
            <person name="Goodwin S."/>
            <person name="Spatafora J."/>
            <person name="Crous P."/>
            <person name="Grigoriev I."/>
        </authorList>
    </citation>
    <scope>NUCLEOTIDE SEQUENCE</scope>
    <source>
        <strain evidence="1">ATCC 200398</strain>
    </source>
</reference>
<comment type="caution">
    <text evidence="1">The sequence shown here is derived from an EMBL/GenBank/DDBJ whole genome shotgun (WGS) entry which is preliminary data.</text>
</comment>
<protein>
    <submittedName>
        <fullName evidence="1">Uncharacterized protein</fullName>
    </submittedName>
</protein>
<organism evidence="1 2">
    <name type="scientific">Lindgomyces ingoldianus</name>
    <dbReference type="NCBI Taxonomy" id="673940"/>
    <lineage>
        <taxon>Eukaryota</taxon>
        <taxon>Fungi</taxon>
        <taxon>Dikarya</taxon>
        <taxon>Ascomycota</taxon>
        <taxon>Pezizomycotina</taxon>
        <taxon>Dothideomycetes</taxon>
        <taxon>Pleosporomycetidae</taxon>
        <taxon>Pleosporales</taxon>
        <taxon>Lindgomycetaceae</taxon>
        <taxon>Lindgomyces</taxon>
    </lineage>
</organism>
<keyword evidence="2" id="KW-1185">Reference proteome</keyword>
<accession>A0ACB6R147</accession>
<proteinExistence type="predicted"/>
<sequence length="187" mass="21604">MFHGMRRHPNHVLRNHTLLSARKSESLRIKFRTCRVHKPLFMPPWTGLKRGETDNGCTNVTHAIASSQPYCAIKTWLSFMHMMKYASNHLYHGSLPKTGHRHDLTTAFSLQLLPVWWFSDKIMVIGELLVWTRGVACTSTSKSPSIYYVLTSVSTVQNMFMLRTRKNANPIRFPSELLLRLMPSFES</sequence>
<evidence type="ECO:0000313" key="2">
    <source>
        <dbReference type="Proteomes" id="UP000799755"/>
    </source>
</evidence>
<dbReference type="EMBL" id="MU003501">
    <property type="protein sequence ID" value="KAF2472964.1"/>
    <property type="molecule type" value="Genomic_DNA"/>
</dbReference>
<name>A0ACB6R147_9PLEO</name>
<evidence type="ECO:0000313" key="1">
    <source>
        <dbReference type="EMBL" id="KAF2472964.1"/>
    </source>
</evidence>
<gene>
    <name evidence="1" type="ORF">BDR25DRAFT_353272</name>
</gene>
<dbReference type="Proteomes" id="UP000799755">
    <property type="component" value="Unassembled WGS sequence"/>
</dbReference>